<dbReference type="InterPro" id="IPR036921">
    <property type="entry name" value="PurM-like_N_sf"/>
</dbReference>
<dbReference type="SUPFAM" id="SSF56042">
    <property type="entry name" value="PurM C-terminal domain-like"/>
    <property type="match status" value="1"/>
</dbReference>
<proteinExistence type="predicted"/>
<accession>A0A977PLT3</accession>
<dbReference type="Pfam" id="PF00586">
    <property type="entry name" value="AIRS"/>
    <property type="match status" value="1"/>
</dbReference>
<protein>
    <recommendedName>
        <fullName evidence="1">PurM-like N-terminal domain-containing protein</fullName>
    </recommendedName>
</protein>
<dbReference type="InterPro" id="IPR006283">
    <property type="entry name" value="ThiL-like"/>
</dbReference>
<evidence type="ECO:0000259" key="1">
    <source>
        <dbReference type="Pfam" id="PF00586"/>
    </source>
</evidence>
<dbReference type="KEGG" id="ipc:IPA_07170"/>
<dbReference type="Gene3D" id="3.30.1330.10">
    <property type="entry name" value="PurM-like, N-terminal domain"/>
    <property type="match status" value="1"/>
</dbReference>
<reference evidence="2" key="1">
    <citation type="submission" date="2013-11" db="EMBL/GenBank/DDBJ databases">
        <title>Comparative genomics of Ignicoccus.</title>
        <authorList>
            <person name="Podar M."/>
        </authorList>
    </citation>
    <scope>NUCLEOTIDE SEQUENCE</scope>
    <source>
        <strain evidence="2">DSM 13166</strain>
    </source>
</reference>
<evidence type="ECO:0000313" key="2">
    <source>
        <dbReference type="EMBL" id="UXD22665.1"/>
    </source>
</evidence>
<dbReference type="EMBL" id="CP006868">
    <property type="protein sequence ID" value="UXD22665.1"/>
    <property type="molecule type" value="Genomic_DNA"/>
</dbReference>
<feature type="domain" description="PurM-like N-terminal" evidence="1">
    <location>
        <begin position="25"/>
        <end position="130"/>
    </location>
</feature>
<dbReference type="SUPFAM" id="SSF55326">
    <property type="entry name" value="PurM N-terminal domain-like"/>
    <property type="match status" value="1"/>
</dbReference>
<evidence type="ECO:0000313" key="3">
    <source>
        <dbReference type="Proteomes" id="UP001063698"/>
    </source>
</evidence>
<dbReference type="InterPro" id="IPR016188">
    <property type="entry name" value="PurM-like_N"/>
</dbReference>
<gene>
    <name evidence="2" type="ORF">IPA_07170</name>
</gene>
<name>A0A977PLT3_9CREN</name>
<dbReference type="GO" id="GO:0009228">
    <property type="term" value="P:thiamine biosynthetic process"/>
    <property type="evidence" value="ECO:0007669"/>
    <property type="project" value="InterPro"/>
</dbReference>
<dbReference type="InterPro" id="IPR036676">
    <property type="entry name" value="PurM-like_C_sf"/>
</dbReference>
<dbReference type="AlphaFoldDB" id="A0A977PLT3"/>
<dbReference type="GO" id="GO:0009030">
    <property type="term" value="F:thiamine-phosphate kinase activity"/>
    <property type="evidence" value="ECO:0007669"/>
    <property type="project" value="InterPro"/>
</dbReference>
<organism evidence="2 3">
    <name type="scientific">Ignicoccus pacificus DSM 13166</name>
    <dbReference type="NCBI Taxonomy" id="940294"/>
    <lineage>
        <taxon>Archaea</taxon>
        <taxon>Thermoproteota</taxon>
        <taxon>Thermoprotei</taxon>
        <taxon>Desulfurococcales</taxon>
        <taxon>Desulfurococcaceae</taxon>
        <taxon>Ignicoccus</taxon>
    </lineage>
</organism>
<dbReference type="PANTHER" id="PTHR30270:SF0">
    <property type="entry name" value="THIAMINE-MONOPHOSPHATE KINASE"/>
    <property type="match status" value="1"/>
</dbReference>
<dbReference type="Gene3D" id="3.90.650.10">
    <property type="entry name" value="PurM-like C-terminal domain"/>
    <property type="match status" value="1"/>
</dbReference>
<dbReference type="PANTHER" id="PTHR30270">
    <property type="entry name" value="THIAMINE-MONOPHOSPHATE KINASE"/>
    <property type="match status" value="1"/>
</dbReference>
<dbReference type="Proteomes" id="UP001063698">
    <property type="component" value="Chromosome"/>
</dbReference>
<keyword evidence="3" id="KW-1185">Reference proteome</keyword>
<sequence length="288" mass="31565">MGRVEEELVKLAKSMKLRTGALGLGDDCECLKLTNSFLCANVDGFRAKDVKMEFMDLRDVGWRGVIASLSDLVAKGARPLASSFSVYSNSIEGIKELSEGALEAIREYDLIFMGADSNKGEDAIDVFSIGTAKKPIPIGGAKVGDSLVIPRGCWGCVSTCLRGEAEGEILEHCKRPRIRIELVDVIEEFADFIHASSDSSDSLAITLWRIASSSKVRIDLFDVPKPEEVSLEDALFSGEEYLPVFIIENDVAEEFAKRIGGIVAGKVSEGEGVYFRGRLLEPRGWEWF</sequence>